<proteinExistence type="predicted"/>
<comment type="caution">
    <text evidence="1">The sequence shown here is derived from an EMBL/GenBank/DDBJ whole genome shotgun (WGS) entry which is preliminary data.</text>
</comment>
<keyword evidence="2" id="KW-1185">Reference proteome</keyword>
<sequence>MDRSTSSDSLYLDNSQLKSFKQYSQTQIWNQGKTQVVPELTVHHNGNTLFQSYDPDFIPPLKFTDSNELLNEGGLYFDLVHEMVNLKMTQSGLLEKIKKARKHLANRIVYRVLPLLWKQEDQQGRDNELHNLINKYYNNLLEAGFPHILPSRDVNF</sequence>
<evidence type="ECO:0000313" key="1">
    <source>
        <dbReference type="EMBL" id="KAG2217125.1"/>
    </source>
</evidence>
<evidence type="ECO:0000313" key="2">
    <source>
        <dbReference type="Proteomes" id="UP000646827"/>
    </source>
</evidence>
<organism evidence="1 2">
    <name type="scientific">Circinella minor</name>
    <dbReference type="NCBI Taxonomy" id="1195481"/>
    <lineage>
        <taxon>Eukaryota</taxon>
        <taxon>Fungi</taxon>
        <taxon>Fungi incertae sedis</taxon>
        <taxon>Mucoromycota</taxon>
        <taxon>Mucoromycotina</taxon>
        <taxon>Mucoromycetes</taxon>
        <taxon>Mucorales</taxon>
        <taxon>Lichtheimiaceae</taxon>
        <taxon>Circinella</taxon>
    </lineage>
</organism>
<dbReference type="Proteomes" id="UP000646827">
    <property type="component" value="Unassembled WGS sequence"/>
</dbReference>
<reference evidence="1 2" key="1">
    <citation type="submission" date="2020-12" db="EMBL/GenBank/DDBJ databases">
        <title>Metabolic potential, ecology and presence of endohyphal bacteria is reflected in genomic diversity of Mucoromycotina.</title>
        <authorList>
            <person name="Muszewska A."/>
            <person name="Okrasinska A."/>
            <person name="Steczkiewicz K."/>
            <person name="Drgas O."/>
            <person name="Orlowska M."/>
            <person name="Perlinska-Lenart U."/>
            <person name="Aleksandrzak-Piekarczyk T."/>
            <person name="Szatraj K."/>
            <person name="Zielenkiewicz U."/>
            <person name="Pilsyk S."/>
            <person name="Malc E."/>
            <person name="Mieczkowski P."/>
            <person name="Kruszewska J.S."/>
            <person name="Biernat P."/>
            <person name="Pawlowska J."/>
        </authorList>
    </citation>
    <scope>NUCLEOTIDE SEQUENCE [LARGE SCALE GENOMIC DNA]</scope>
    <source>
        <strain evidence="1 2">CBS 142.35</strain>
    </source>
</reference>
<accession>A0A8H7RUY0</accession>
<dbReference type="EMBL" id="JAEPRB010000326">
    <property type="protein sequence ID" value="KAG2217125.1"/>
    <property type="molecule type" value="Genomic_DNA"/>
</dbReference>
<gene>
    <name evidence="1" type="ORF">INT45_009342</name>
</gene>
<dbReference type="AlphaFoldDB" id="A0A8H7RUY0"/>
<name>A0A8H7RUY0_9FUNG</name>
<protein>
    <submittedName>
        <fullName evidence="1">Uncharacterized protein</fullName>
    </submittedName>
</protein>